<dbReference type="HOGENOM" id="CLU_3325997_0_0_5"/>
<dbReference type="KEGG" id="thal:A1OE_515"/>
<organism evidence="1 2">
    <name type="scientific">Candidatus Endolissoclinum faulkneri L2</name>
    <dbReference type="NCBI Taxonomy" id="1193729"/>
    <lineage>
        <taxon>Bacteria</taxon>
        <taxon>Pseudomonadati</taxon>
        <taxon>Pseudomonadota</taxon>
        <taxon>Alphaproteobacteria</taxon>
        <taxon>Rhodospirillales</taxon>
        <taxon>Rhodospirillaceae</taxon>
        <taxon>Candidatus Endolissoclinum</taxon>
    </lineage>
</organism>
<dbReference type="EMBL" id="CP003539">
    <property type="protein sequence ID" value="AFX98708.1"/>
    <property type="molecule type" value="Genomic_DNA"/>
</dbReference>
<name>K7Z3X7_9PROT</name>
<reference evidence="1 2" key="1">
    <citation type="journal article" date="2012" name="Proc. Natl. Acad. Sci. U.S.A.">
        <title>Genome streamlining and chemical defense in a coral reef symbiosis.</title>
        <authorList>
            <person name="Kwan J.C."/>
            <person name="Donia M.S."/>
            <person name="Han A.W."/>
            <person name="Hirose E."/>
            <person name="Haygood M.G."/>
            <person name="Schmidt E.W."/>
        </authorList>
    </citation>
    <scope>NUCLEOTIDE SEQUENCE [LARGE SCALE GENOMIC DNA]</scope>
    <source>
        <strain evidence="1 2">L2</strain>
    </source>
</reference>
<accession>K7Z3X7</accession>
<evidence type="ECO:0000313" key="2">
    <source>
        <dbReference type="Proteomes" id="UP000010077"/>
    </source>
</evidence>
<proteinExistence type="predicted"/>
<dbReference type="AlphaFoldDB" id="K7Z3X7"/>
<sequence length="38" mass="4434">MLKNDNNLYNRYKLPKLQIKLLITQLASAQANIQRASF</sequence>
<dbReference type="STRING" id="1193729.A1OE_515"/>
<protein>
    <submittedName>
        <fullName evidence="1">Uncharacterized protein</fullName>
    </submittedName>
</protein>
<evidence type="ECO:0000313" key="1">
    <source>
        <dbReference type="EMBL" id="AFX98708.1"/>
    </source>
</evidence>
<gene>
    <name evidence="1" type="ORF">A1OE_515</name>
</gene>
<keyword evidence="2" id="KW-1185">Reference proteome</keyword>
<dbReference type="Proteomes" id="UP000010077">
    <property type="component" value="Chromosome"/>
</dbReference>